<evidence type="ECO:0000256" key="2">
    <source>
        <dbReference type="ARBA" id="ARBA00022771"/>
    </source>
</evidence>
<keyword evidence="1" id="KW-0479">Metal-binding</keyword>
<reference evidence="7" key="2">
    <citation type="submission" date="2015-01" db="EMBL/GenBank/DDBJ databases">
        <title>Evolutionary Origins and Diversification of the Mycorrhizal Mutualists.</title>
        <authorList>
            <consortium name="DOE Joint Genome Institute"/>
            <consortium name="Mycorrhizal Genomics Consortium"/>
            <person name="Kohler A."/>
            <person name="Kuo A."/>
            <person name="Nagy L.G."/>
            <person name="Floudas D."/>
            <person name="Copeland A."/>
            <person name="Barry K.W."/>
            <person name="Cichocki N."/>
            <person name="Veneault-Fourrey C."/>
            <person name="LaButti K."/>
            <person name="Lindquist E.A."/>
            <person name="Lipzen A."/>
            <person name="Lundell T."/>
            <person name="Morin E."/>
            <person name="Murat C."/>
            <person name="Riley R."/>
            <person name="Ohm R."/>
            <person name="Sun H."/>
            <person name="Tunlid A."/>
            <person name="Henrissat B."/>
            <person name="Grigoriev I.V."/>
            <person name="Hibbett D.S."/>
            <person name="Martin F."/>
        </authorList>
    </citation>
    <scope>NUCLEOTIDE SEQUENCE [LARGE SCALE GENOMIC DNA]</scope>
    <source>
        <strain evidence="7">441</strain>
    </source>
</reference>
<evidence type="ECO:0000256" key="4">
    <source>
        <dbReference type="PROSITE-ProRule" id="PRU00134"/>
    </source>
</evidence>
<dbReference type="Pfam" id="PF01753">
    <property type="entry name" value="zf-MYND"/>
    <property type="match status" value="1"/>
</dbReference>
<accession>A0A0C9YNU4</accession>
<evidence type="ECO:0000313" key="6">
    <source>
        <dbReference type="EMBL" id="KIK26725.1"/>
    </source>
</evidence>
<evidence type="ECO:0000259" key="5">
    <source>
        <dbReference type="PROSITE" id="PS50865"/>
    </source>
</evidence>
<dbReference type="InterPro" id="IPR002893">
    <property type="entry name" value="Znf_MYND"/>
</dbReference>
<evidence type="ECO:0000313" key="7">
    <source>
        <dbReference type="Proteomes" id="UP000054018"/>
    </source>
</evidence>
<dbReference type="AlphaFoldDB" id="A0A0C9YNU4"/>
<proteinExistence type="predicted"/>
<dbReference type="EMBL" id="KN833700">
    <property type="protein sequence ID" value="KIK26725.1"/>
    <property type="molecule type" value="Genomic_DNA"/>
</dbReference>
<reference evidence="6 7" key="1">
    <citation type="submission" date="2014-04" db="EMBL/GenBank/DDBJ databases">
        <authorList>
            <consortium name="DOE Joint Genome Institute"/>
            <person name="Kuo A."/>
            <person name="Kohler A."/>
            <person name="Costa M.D."/>
            <person name="Nagy L.G."/>
            <person name="Floudas D."/>
            <person name="Copeland A."/>
            <person name="Barry K.W."/>
            <person name="Cichocki N."/>
            <person name="Veneault-Fourrey C."/>
            <person name="LaButti K."/>
            <person name="Lindquist E.A."/>
            <person name="Lipzen A."/>
            <person name="Lundell T."/>
            <person name="Morin E."/>
            <person name="Murat C."/>
            <person name="Sun H."/>
            <person name="Tunlid A."/>
            <person name="Henrissat B."/>
            <person name="Grigoriev I.V."/>
            <person name="Hibbett D.S."/>
            <person name="Martin F."/>
            <person name="Nordberg H.P."/>
            <person name="Cantor M.N."/>
            <person name="Hua S.X."/>
        </authorList>
    </citation>
    <scope>NUCLEOTIDE SEQUENCE [LARGE SCALE GENOMIC DNA]</scope>
    <source>
        <strain evidence="6 7">441</strain>
    </source>
</reference>
<keyword evidence="3" id="KW-0862">Zinc</keyword>
<dbReference type="SUPFAM" id="SSF144232">
    <property type="entry name" value="HIT/MYND zinc finger-like"/>
    <property type="match status" value="1"/>
</dbReference>
<protein>
    <recommendedName>
        <fullName evidence="5">MYND-type domain-containing protein</fullName>
    </recommendedName>
</protein>
<dbReference type="STRING" id="765257.A0A0C9YNU4"/>
<dbReference type="GO" id="GO:0008270">
    <property type="term" value="F:zinc ion binding"/>
    <property type="evidence" value="ECO:0007669"/>
    <property type="project" value="UniProtKB-KW"/>
</dbReference>
<keyword evidence="2 4" id="KW-0863">Zinc-finger</keyword>
<dbReference type="HOGENOM" id="CLU_027660_0_0_1"/>
<name>A0A0C9YNU4_9AGAM</name>
<dbReference type="Gene3D" id="6.10.140.2220">
    <property type="match status" value="1"/>
</dbReference>
<evidence type="ECO:0000256" key="1">
    <source>
        <dbReference type="ARBA" id="ARBA00022723"/>
    </source>
</evidence>
<sequence>MPVADAAVEKAIDGLARGSVQAVSTLTLMVLRDKCSFAQFQRITTAFYEVFGSVHLQHAKEENDKDHGVHPTLQVMALRSLSCIVPEGALQEAHAKETCNALLNRWPSILEWILYLKNDYVDRNCIDVAFRVRAKRSIVDFIGLIQHTDLRPIIPIIFQTPEALYTLLSLWRLEVEDHHFSCCNDSKDEPPVYCTPGILDCWQANFVNTEGWSWDDLVVPFDNDGALLASTTLAHLRHDIAQVPMDYDRVICDIHLMTTFSIKECVCIPMLQQGSMLAVVSLIFSLVRSEHSSDAPPLVAKALSYACWYIRSYVEAGDGLTWITQVIGAGLMEALLLVEPWIKHLPDPDDWEPLQQLYGEIIPKYSIHRPVLELLAKAHRDIEATGLLETMEKHTPLWAAFEDFDGVVRSRLPLLAGDDTTTYSCQNVKCGKSRPAGEFKQCTGCLHVYYCSKECQSFDWKHGKHRIYCNTIQKRRAHGAITHISSKDHHLFDAIILSDFTWLQPQVQDLVVANPGVLVAIHSDYTEWPSCHTIEPVTETTQLPTCGTCDLVLHAKWCDMIELARKSTSPRILIRSFIPCGIYPKVKLQVRPIELVGLNDGGVSLVDTENTFEHLYECSNVGLSFMDSAFPEVNRQEREILCSGGAPSTPVFAV</sequence>
<keyword evidence="7" id="KW-1185">Reference proteome</keyword>
<dbReference type="OrthoDB" id="3040823at2759"/>
<evidence type="ECO:0000256" key="3">
    <source>
        <dbReference type="ARBA" id="ARBA00022833"/>
    </source>
</evidence>
<gene>
    <name evidence="6" type="ORF">PISMIDRAFT_675652</name>
</gene>
<organism evidence="6 7">
    <name type="scientific">Pisolithus microcarpus 441</name>
    <dbReference type="NCBI Taxonomy" id="765257"/>
    <lineage>
        <taxon>Eukaryota</taxon>
        <taxon>Fungi</taxon>
        <taxon>Dikarya</taxon>
        <taxon>Basidiomycota</taxon>
        <taxon>Agaricomycotina</taxon>
        <taxon>Agaricomycetes</taxon>
        <taxon>Agaricomycetidae</taxon>
        <taxon>Boletales</taxon>
        <taxon>Sclerodermatineae</taxon>
        <taxon>Pisolithaceae</taxon>
        <taxon>Pisolithus</taxon>
    </lineage>
</organism>
<dbReference type="Proteomes" id="UP000054018">
    <property type="component" value="Unassembled WGS sequence"/>
</dbReference>
<dbReference type="PROSITE" id="PS50865">
    <property type="entry name" value="ZF_MYND_2"/>
    <property type="match status" value="1"/>
</dbReference>
<feature type="domain" description="MYND-type" evidence="5">
    <location>
        <begin position="427"/>
        <end position="469"/>
    </location>
</feature>